<evidence type="ECO:0000256" key="1">
    <source>
        <dbReference type="SAM" id="MobiDB-lite"/>
    </source>
</evidence>
<evidence type="ECO:0000313" key="3">
    <source>
        <dbReference type="EMBL" id="EOK15335.1"/>
    </source>
</evidence>
<feature type="region of interest" description="Disordered" evidence="1">
    <location>
        <begin position="127"/>
        <end position="146"/>
    </location>
</feature>
<dbReference type="GO" id="GO:0008932">
    <property type="term" value="F:lytic endotransglycosylase activity"/>
    <property type="evidence" value="ECO:0007669"/>
    <property type="project" value="TreeGrafter"/>
</dbReference>
<feature type="non-terminal residue" evidence="3">
    <location>
        <position position="1"/>
    </location>
</feature>
<dbReference type="CDD" id="cd00118">
    <property type="entry name" value="LysM"/>
    <property type="match status" value="4"/>
</dbReference>
<feature type="compositionally biased region" description="Low complexity" evidence="1">
    <location>
        <begin position="128"/>
        <end position="139"/>
    </location>
</feature>
<comment type="caution">
    <text evidence="3">The sequence shown here is derived from an EMBL/GenBank/DDBJ whole genome shotgun (WGS) entry which is preliminary data.</text>
</comment>
<dbReference type="PROSITE" id="PS51782">
    <property type="entry name" value="LYSM"/>
    <property type="match status" value="4"/>
</dbReference>
<dbReference type="AlphaFoldDB" id="R3KNR8"/>
<dbReference type="EMBL" id="ASDZ01000010">
    <property type="protein sequence ID" value="EOK15335.1"/>
    <property type="molecule type" value="Genomic_DNA"/>
</dbReference>
<dbReference type="Proteomes" id="UP000013638">
    <property type="component" value="Unassembled WGS sequence"/>
</dbReference>
<reference evidence="3 4" key="1">
    <citation type="submission" date="2013-02" db="EMBL/GenBank/DDBJ databases">
        <title>The Genome Sequence of Enterococcus faecalis ATCC_6055.</title>
        <authorList>
            <consortium name="The Broad Institute Genome Sequencing Platform"/>
            <consortium name="The Broad Institute Genome Sequencing Center for Infectious Disease"/>
            <person name="Earl A.M."/>
            <person name="Gilmore M.S."/>
            <person name="Lebreton F."/>
            <person name="Walker B."/>
            <person name="Young S.K."/>
            <person name="Zeng Q."/>
            <person name="Gargeya S."/>
            <person name="Fitzgerald M."/>
            <person name="Haas B."/>
            <person name="Abouelleil A."/>
            <person name="Alvarado L."/>
            <person name="Arachchi H.M."/>
            <person name="Berlin A.M."/>
            <person name="Chapman S.B."/>
            <person name="Dewar J."/>
            <person name="Goldberg J."/>
            <person name="Griggs A."/>
            <person name="Gujja S."/>
            <person name="Hansen M."/>
            <person name="Howarth C."/>
            <person name="Imamovic A."/>
            <person name="Larimer J."/>
            <person name="McCowan C."/>
            <person name="Murphy C."/>
            <person name="Neiman D."/>
            <person name="Pearson M."/>
            <person name="Priest M."/>
            <person name="Roberts A."/>
            <person name="Saif S."/>
            <person name="Shea T."/>
            <person name="Sisk P."/>
            <person name="Sykes S."/>
            <person name="Wortman J."/>
            <person name="Nusbaum C."/>
            <person name="Birren B."/>
        </authorList>
    </citation>
    <scope>NUCLEOTIDE SEQUENCE [LARGE SCALE GENOMIC DNA]</scope>
    <source>
        <strain evidence="3 4">ATCC 6055</strain>
    </source>
</reference>
<dbReference type="SUPFAM" id="SSF54106">
    <property type="entry name" value="LysM domain"/>
    <property type="match status" value="4"/>
</dbReference>
<organism evidence="3 4">
    <name type="scientific">Enterococcus faecalis ATCC 6055</name>
    <dbReference type="NCBI Taxonomy" id="1169311"/>
    <lineage>
        <taxon>Bacteria</taxon>
        <taxon>Bacillati</taxon>
        <taxon>Bacillota</taxon>
        <taxon>Bacilli</taxon>
        <taxon>Lactobacillales</taxon>
        <taxon>Enterococcaceae</taxon>
        <taxon>Enterococcus</taxon>
    </lineage>
</organism>
<dbReference type="SMART" id="SM00257">
    <property type="entry name" value="LysM"/>
    <property type="match status" value="4"/>
</dbReference>
<dbReference type="Gene3D" id="3.10.350.10">
    <property type="entry name" value="LysM domain"/>
    <property type="match status" value="4"/>
</dbReference>
<feature type="domain" description="LysM" evidence="2">
    <location>
        <begin position="12"/>
        <end position="55"/>
    </location>
</feature>
<dbReference type="InterPro" id="IPR036779">
    <property type="entry name" value="LysM_dom_sf"/>
</dbReference>
<dbReference type="PANTHER" id="PTHR33734">
    <property type="entry name" value="LYSM DOMAIN-CONTAINING GPI-ANCHORED PROTEIN 2"/>
    <property type="match status" value="1"/>
</dbReference>
<name>R3KNR8_ENTFL</name>
<feature type="domain" description="LysM" evidence="2">
    <location>
        <begin position="208"/>
        <end position="251"/>
    </location>
</feature>
<dbReference type="HOGENOM" id="CLU_080601_0_0_9"/>
<feature type="domain" description="LysM" evidence="2">
    <location>
        <begin position="146"/>
        <end position="189"/>
    </location>
</feature>
<dbReference type="Pfam" id="PF01476">
    <property type="entry name" value="LysM"/>
    <property type="match status" value="4"/>
</dbReference>
<evidence type="ECO:0000313" key="4">
    <source>
        <dbReference type="Proteomes" id="UP000013638"/>
    </source>
</evidence>
<gene>
    <name evidence="3" type="ORF">WOU_00648</name>
</gene>
<accession>R3KNR8</accession>
<evidence type="ECO:0000259" key="2">
    <source>
        <dbReference type="PROSITE" id="PS51782"/>
    </source>
</evidence>
<dbReference type="PANTHER" id="PTHR33734:SF22">
    <property type="entry name" value="MEMBRANE-BOUND LYTIC MUREIN TRANSGLYCOSYLASE D"/>
    <property type="match status" value="1"/>
</dbReference>
<protein>
    <submittedName>
        <fullName evidence="3">Autolysin</fullName>
    </submittedName>
</protein>
<sequence>GGSNNNQSGTNTYYTIKSGDTLNKIAAQYGVSVANLRSWNGISGDLIFAGQKIIVKKGTSGNTGGSSNGGSNNNQSGTNTYYTIKSGDTLNKISAQFGVSVANLQAWNNISGSLIFAGQKIIVKKGANSGSTNTNKPTNNGGGATTSYTIKSGDTLNKISAQFGVSVANLRSWNGIKGDLIFAGQTIIVKKGASAGGNASSTNSASGKRHTVKSGDSLWGLSMQYGISIQKIKQLNGLSGDTIYIGQTLKVG</sequence>
<proteinExistence type="predicted"/>
<feature type="domain" description="LysM" evidence="2">
    <location>
        <begin position="80"/>
        <end position="123"/>
    </location>
</feature>
<dbReference type="InterPro" id="IPR018392">
    <property type="entry name" value="LysM"/>
</dbReference>
<dbReference type="PATRIC" id="fig|1169311.3.peg.634"/>